<comment type="caution">
    <text evidence="1">The sequence shown here is derived from an EMBL/GenBank/DDBJ whole genome shotgun (WGS) entry which is preliminary data.</text>
</comment>
<sequence length="185" mass="20328">MRTVVPLPLKLCSQTLPSSTVPSPPMTPVPSADVPLSTTGVNPHPISNAPNFNVPPKKPTYQLPENIHPTNTNTDIPVTHVPLSAAPVNPNNPVALPRNIAPLDEMAGPFSNNHPGHNIVPFMYKRIHNAYRVPYNAYGVPYNVPHNIHIPNLGMVYHNPPLYRRNNPFIPIPMNVAVFGFKSEL</sequence>
<dbReference type="Proteomes" id="UP000789920">
    <property type="component" value="Unassembled WGS sequence"/>
</dbReference>
<name>A0ACA9M9H5_9GLOM</name>
<protein>
    <submittedName>
        <fullName evidence="1">12270_t:CDS:1</fullName>
    </submittedName>
</protein>
<proteinExistence type="predicted"/>
<organism evidence="1 2">
    <name type="scientific">Racocetra persica</name>
    <dbReference type="NCBI Taxonomy" id="160502"/>
    <lineage>
        <taxon>Eukaryota</taxon>
        <taxon>Fungi</taxon>
        <taxon>Fungi incertae sedis</taxon>
        <taxon>Mucoromycota</taxon>
        <taxon>Glomeromycotina</taxon>
        <taxon>Glomeromycetes</taxon>
        <taxon>Diversisporales</taxon>
        <taxon>Gigasporaceae</taxon>
        <taxon>Racocetra</taxon>
    </lineage>
</organism>
<gene>
    <name evidence="1" type="ORF">RPERSI_LOCUS4669</name>
</gene>
<evidence type="ECO:0000313" key="2">
    <source>
        <dbReference type="Proteomes" id="UP000789920"/>
    </source>
</evidence>
<reference evidence="1" key="1">
    <citation type="submission" date="2021-06" db="EMBL/GenBank/DDBJ databases">
        <authorList>
            <person name="Kallberg Y."/>
            <person name="Tangrot J."/>
            <person name="Rosling A."/>
        </authorList>
    </citation>
    <scope>NUCLEOTIDE SEQUENCE</scope>
    <source>
        <strain evidence="1">MA461A</strain>
    </source>
</reference>
<keyword evidence="2" id="KW-1185">Reference proteome</keyword>
<accession>A0ACA9M9H5</accession>
<evidence type="ECO:0000313" key="1">
    <source>
        <dbReference type="EMBL" id="CAG8568805.1"/>
    </source>
</evidence>
<dbReference type="EMBL" id="CAJVQC010006606">
    <property type="protein sequence ID" value="CAG8568805.1"/>
    <property type="molecule type" value="Genomic_DNA"/>
</dbReference>